<proteinExistence type="predicted"/>
<gene>
    <name evidence="1" type="ORF">AB1Y20_018999</name>
</gene>
<name>A0AB34JR22_PRYPA</name>
<organism evidence="1 2">
    <name type="scientific">Prymnesium parvum</name>
    <name type="common">Toxic golden alga</name>
    <dbReference type="NCBI Taxonomy" id="97485"/>
    <lineage>
        <taxon>Eukaryota</taxon>
        <taxon>Haptista</taxon>
        <taxon>Haptophyta</taxon>
        <taxon>Prymnesiophyceae</taxon>
        <taxon>Prymnesiales</taxon>
        <taxon>Prymnesiaceae</taxon>
        <taxon>Prymnesium</taxon>
    </lineage>
</organism>
<protein>
    <submittedName>
        <fullName evidence="1">Uncharacterized protein</fullName>
    </submittedName>
</protein>
<sequence>MNFAEAFGHHVAATMMRAAGVASARLLSKEEFKVYVRGFEPRAVFPQHTILNRIAACIDELQTEKRRESERSLQAQYKKKPHLGLQLDMWTDTTTHTSFACIIATTVAEPTDRWINKKTKPQLYLSSNIISFGRFPHTTKTGENIKSWFVSELSNIPYSTITEITPDGAADGQCALNMIAEVAEKVDTCHLHQLQRGVLYSIGLTGAQCQNVAAKHVLRQHSRSVQLSRQSGAVAKNIRDGQTKEGVPDHKLLATKKPSATRWSGQYLQLQTNCILKPIIQPVIDEYKSKNRNNLEAIVEEHESEQGI</sequence>
<evidence type="ECO:0000313" key="2">
    <source>
        <dbReference type="Proteomes" id="UP001515480"/>
    </source>
</evidence>
<comment type="caution">
    <text evidence="1">The sequence shown here is derived from an EMBL/GenBank/DDBJ whole genome shotgun (WGS) entry which is preliminary data.</text>
</comment>
<evidence type="ECO:0000313" key="1">
    <source>
        <dbReference type="EMBL" id="KAL1524089.1"/>
    </source>
</evidence>
<reference evidence="1 2" key="1">
    <citation type="journal article" date="2024" name="Science">
        <title>Giant polyketide synthase enzymes in the biosynthesis of giant marine polyether toxins.</title>
        <authorList>
            <person name="Fallon T.R."/>
            <person name="Shende V.V."/>
            <person name="Wierzbicki I.H."/>
            <person name="Pendleton A.L."/>
            <person name="Watervoot N.F."/>
            <person name="Auber R.P."/>
            <person name="Gonzalez D.J."/>
            <person name="Wisecaver J.H."/>
            <person name="Moore B.S."/>
        </authorList>
    </citation>
    <scope>NUCLEOTIDE SEQUENCE [LARGE SCALE GENOMIC DNA]</scope>
    <source>
        <strain evidence="1 2">12B1</strain>
    </source>
</reference>
<dbReference type="AlphaFoldDB" id="A0AB34JR22"/>
<keyword evidence="2" id="KW-1185">Reference proteome</keyword>
<dbReference type="EMBL" id="JBGBPQ010000005">
    <property type="protein sequence ID" value="KAL1524089.1"/>
    <property type="molecule type" value="Genomic_DNA"/>
</dbReference>
<dbReference type="Proteomes" id="UP001515480">
    <property type="component" value="Unassembled WGS sequence"/>
</dbReference>
<accession>A0AB34JR22</accession>